<evidence type="ECO:0000313" key="2">
    <source>
        <dbReference type="EMBL" id="KAA5611410.1"/>
    </source>
</evidence>
<dbReference type="OrthoDB" id="8000372at2"/>
<evidence type="ECO:0000313" key="3">
    <source>
        <dbReference type="Proteomes" id="UP000325255"/>
    </source>
</evidence>
<dbReference type="Proteomes" id="UP000325255">
    <property type="component" value="Unassembled WGS sequence"/>
</dbReference>
<gene>
    <name evidence="2" type="ORF">F1189_14850</name>
</gene>
<accession>A0A5M6ISW5</accession>
<protein>
    <submittedName>
        <fullName evidence="2">Uncharacterized protein</fullName>
    </submittedName>
</protein>
<dbReference type="EMBL" id="VWPK01000021">
    <property type="protein sequence ID" value="KAA5611410.1"/>
    <property type="molecule type" value="Genomic_DNA"/>
</dbReference>
<name>A0A5M6ISW5_9PROT</name>
<keyword evidence="3" id="KW-1185">Reference proteome</keyword>
<sequence length="100" mass="11356">MNDSAEEHLAQAVRHVREGEQRIARQMMIVDTLEKDDHPKAAEQAKQVLDVLRRSLELAREHLRIEQDMHGTPSAPRPAEPARDAVPEEQGSRPRDHPTA</sequence>
<comment type="caution">
    <text evidence="2">The sequence shown here is derived from an EMBL/GenBank/DDBJ whole genome shotgun (WGS) entry which is preliminary data.</text>
</comment>
<feature type="region of interest" description="Disordered" evidence="1">
    <location>
        <begin position="64"/>
        <end position="100"/>
    </location>
</feature>
<dbReference type="AlphaFoldDB" id="A0A5M6ISW5"/>
<reference evidence="2 3" key="1">
    <citation type="submission" date="2019-09" db="EMBL/GenBank/DDBJ databases">
        <title>Genome sequence of Rhodovastum atsumiense, a diverse member of the Acetobacteraceae family of non-sulfur purple photosynthetic bacteria.</title>
        <authorList>
            <person name="Meyer T."/>
            <person name="Kyndt J."/>
        </authorList>
    </citation>
    <scope>NUCLEOTIDE SEQUENCE [LARGE SCALE GENOMIC DNA]</scope>
    <source>
        <strain evidence="2 3">DSM 21279</strain>
    </source>
</reference>
<proteinExistence type="predicted"/>
<organism evidence="2 3">
    <name type="scientific">Rhodovastum atsumiense</name>
    <dbReference type="NCBI Taxonomy" id="504468"/>
    <lineage>
        <taxon>Bacteria</taxon>
        <taxon>Pseudomonadati</taxon>
        <taxon>Pseudomonadota</taxon>
        <taxon>Alphaproteobacteria</taxon>
        <taxon>Acetobacterales</taxon>
        <taxon>Acetobacteraceae</taxon>
        <taxon>Rhodovastum</taxon>
    </lineage>
</organism>
<dbReference type="RefSeq" id="WP_150041604.1">
    <property type="nucleotide sequence ID" value="NZ_OW485601.1"/>
</dbReference>
<evidence type="ECO:0000256" key="1">
    <source>
        <dbReference type="SAM" id="MobiDB-lite"/>
    </source>
</evidence>
<feature type="compositionally biased region" description="Basic and acidic residues" evidence="1">
    <location>
        <begin position="80"/>
        <end position="100"/>
    </location>
</feature>